<organism evidence="1 2">
    <name type="scientific">Panagrolaimus sp. ES5</name>
    <dbReference type="NCBI Taxonomy" id="591445"/>
    <lineage>
        <taxon>Eukaryota</taxon>
        <taxon>Metazoa</taxon>
        <taxon>Ecdysozoa</taxon>
        <taxon>Nematoda</taxon>
        <taxon>Chromadorea</taxon>
        <taxon>Rhabditida</taxon>
        <taxon>Tylenchina</taxon>
        <taxon>Panagrolaimomorpha</taxon>
        <taxon>Panagrolaimoidea</taxon>
        <taxon>Panagrolaimidae</taxon>
        <taxon>Panagrolaimus</taxon>
    </lineage>
</organism>
<dbReference type="Proteomes" id="UP000887579">
    <property type="component" value="Unplaced"/>
</dbReference>
<proteinExistence type="predicted"/>
<sequence length="97" mass="11355">MTKKFIDLLNPTILKSITIHEISESFDFKLFAAFMDANPSIDFSLYYVGHISDENARILQDYVDKIIENSSYKTRKIVIRFPQISDENAELLESHYF</sequence>
<protein>
    <submittedName>
        <fullName evidence="2">Uncharacterized protein</fullName>
    </submittedName>
</protein>
<evidence type="ECO:0000313" key="1">
    <source>
        <dbReference type="Proteomes" id="UP000887579"/>
    </source>
</evidence>
<evidence type="ECO:0000313" key="2">
    <source>
        <dbReference type="WBParaSite" id="ES5_v2.g11793.t1"/>
    </source>
</evidence>
<name>A0AC34F4L3_9BILA</name>
<dbReference type="WBParaSite" id="ES5_v2.g11793.t1">
    <property type="protein sequence ID" value="ES5_v2.g11793.t1"/>
    <property type="gene ID" value="ES5_v2.g11793"/>
</dbReference>
<reference evidence="2" key="1">
    <citation type="submission" date="2022-11" db="UniProtKB">
        <authorList>
            <consortium name="WormBaseParasite"/>
        </authorList>
    </citation>
    <scope>IDENTIFICATION</scope>
</reference>
<accession>A0AC34F4L3</accession>